<dbReference type="Gene3D" id="2.60.40.1180">
    <property type="entry name" value="Golgi alpha-mannosidase II"/>
    <property type="match status" value="1"/>
</dbReference>
<dbReference type="InterPro" id="IPR017853">
    <property type="entry name" value="GH"/>
</dbReference>
<dbReference type="InterPro" id="IPR033452">
    <property type="entry name" value="GH30_C"/>
</dbReference>
<dbReference type="InterPro" id="IPR013780">
    <property type="entry name" value="Glyco_hydro_b"/>
</dbReference>
<name>A0ABY9JX41_9BACI</name>
<reference evidence="7 8" key="1">
    <citation type="submission" date="2023-06" db="EMBL/GenBank/DDBJ databases">
        <title>Five Gram-positive bacteria isolated from mangrove sediments in Shenzhen, Guangdong, China.</title>
        <authorList>
            <person name="Yu S."/>
            <person name="Zheng W."/>
            <person name="Huang Y."/>
        </authorList>
    </citation>
    <scope>NUCLEOTIDE SEQUENCE [LARGE SCALE GENOMIC DNA]</scope>
    <source>
        <strain evidence="7 8">SaN35-3</strain>
    </source>
</reference>
<keyword evidence="3 4" id="KW-0378">Hydrolase</keyword>
<dbReference type="PRINTS" id="PR00843">
    <property type="entry name" value="GLHYDRLASE30"/>
</dbReference>
<feature type="domain" description="Glycosyl hydrolase family 30 beta sandwich" evidence="6">
    <location>
        <begin position="382"/>
        <end position="442"/>
    </location>
</feature>
<dbReference type="PANTHER" id="PTHR11069:SF23">
    <property type="entry name" value="LYSOSOMAL ACID GLUCOSYLCERAMIDASE"/>
    <property type="match status" value="1"/>
</dbReference>
<dbReference type="InterPro" id="IPR001139">
    <property type="entry name" value="Glyco_hydro_30"/>
</dbReference>
<dbReference type="Pfam" id="PF02055">
    <property type="entry name" value="Glyco_hydro_30"/>
    <property type="match status" value="1"/>
</dbReference>
<dbReference type="InterPro" id="IPR033453">
    <property type="entry name" value="Glyco_hydro_30_TIM-barrel"/>
</dbReference>
<evidence type="ECO:0000256" key="3">
    <source>
        <dbReference type="ARBA" id="ARBA00022801"/>
    </source>
</evidence>
<dbReference type="SUPFAM" id="SSF51011">
    <property type="entry name" value="Glycosyl hydrolase domain"/>
    <property type="match status" value="1"/>
</dbReference>
<evidence type="ECO:0000259" key="5">
    <source>
        <dbReference type="Pfam" id="PF02055"/>
    </source>
</evidence>
<dbReference type="RefSeq" id="WP_264189874.1">
    <property type="nucleotide sequence ID" value="NZ_CP129013.1"/>
</dbReference>
<keyword evidence="2" id="KW-0732">Signal</keyword>
<comment type="similarity">
    <text evidence="1 4">Belongs to the glycosyl hydrolase 30 family.</text>
</comment>
<dbReference type="SUPFAM" id="SSF51445">
    <property type="entry name" value="(Trans)glycosidases"/>
    <property type="match status" value="1"/>
</dbReference>
<evidence type="ECO:0000256" key="1">
    <source>
        <dbReference type="ARBA" id="ARBA00005382"/>
    </source>
</evidence>
<dbReference type="Pfam" id="PF17189">
    <property type="entry name" value="Glyco_hydro_30C"/>
    <property type="match status" value="1"/>
</dbReference>
<proteinExistence type="inferred from homology"/>
<dbReference type="Proteomes" id="UP001197974">
    <property type="component" value="Chromosome"/>
</dbReference>
<dbReference type="EMBL" id="CP129013">
    <property type="protein sequence ID" value="WLR43930.1"/>
    <property type="molecule type" value="Genomic_DNA"/>
</dbReference>
<gene>
    <name evidence="7" type="ORF">LC087_07410</name>
</gene>
<sequence length="445" mass="50649">MSQMKVILTAQNTEDRLTEKEPLQLKETSSEKQVDIEIDSNETYQEILGFGGAFTEAAAYTLSQMSEDKRKEAIESYFDQENGLGYSIGRVHIHSCDFALGNYTYVEDGDVELNTFDISRDHKWVIPMIKDAMKVKGGTIPLLASPWSPPAWMKTNKEMNNGGQLLPEYRDVWAKYYTKFIKAYREQELDIWGVSVQNEPAAVQVWDSCVYTAEGERDFVKNHLGPVMHKEGLEDINIVIWDHNRDLIVERASTVLEDSEAAKYVWGTGLHWYVSEEFEKVGEVHRRFPDKHLLFTEGCQEGSVHLGQWITGERYGRNIIGDLNNWVEGYLDWNLVLNEEGGPNHVGNLCDSPIIADTKTNELHYNSSFYYIGHFSKFIRPGAVRIKLTNTNEKLTPTAFKNKDGSIVMVVMNETDEQVSFSMKLENGVCEASLPAHSIATYTLN</sequence>
<dbReference type="Gene3D" id="3.20.20.80">
    <property type="entry name" value="Glycosidases"/>
    <property type="match status" value="1"/>
</dbReference>
<evidence type="ECO:0000256" key="2">
    <source>
        <dbReference type="ARBA" id="ARBA00022729"/>
    </source>
</evidence>
<evidence type="ECO:0000259" key="6">
    <source>
        <dbReference type="Pfam" id="PF17189"/>
    </source>
</evidence>
<keyword evidence="8" id="KW-1185">Reference proteome</keyword>
<feature type="domain" description="Glycosyl hydrolase family 30 TIM-barrel" evidence="5">
    <location>
        <begin position="47"/>
        <end position="379"/>
    </location>
</feature>
<keyword evidence="4" id="KW-0326">Glycosidase</keyword>
<evidence type="ECO:0000313" key="7">
    <source>
        <dbReference type="EMBL" id="WLR43930.1"/>
    </source>
</evidence>
<evidence type="ECO:0000256" key="4">
    <source>
        <dbReference type="RuleBase" id="RU361188"/>
    </source>
</evidence>
<organism evidence="7 8">
    <name type="scientific">Bacillus carboniphilus</name>
    <dbReference type="NCBI Taxonomy" id="86663"/>
    <lineage>
        <taxon>Bacteria</taxon>
        <taxon>Bacillati</taxon>
        <taxon>Bacillota</taxon>
        <taxon>Bacilli</taxon>
        <taxon>Bacillales</taxon>
        <taxon>Bacillaceae</taxon>
        <taxon>Bacillus</taxon>
    </lineage>
</organism>
<dbReference type="PANTHER" id="PTHR11069">
    <property type="entry name" value="GLUCOSYLCERAMIDASE"/>
    <property type="match status" value="1"/>
</dbReference>
<accession>A0ABY9JX41</accession>
<dbReference type="GO" id="GO:0016787">
    <property type="term" value="F:hydrolase activity"/>
    <property type="evidence" value="ECO:0007669"/>
    <property type="project" value="UniProtKB-KW"/>
</dbReference>
<protein>
    <submittedName>
        <fullName evidence="7">Glycoside hydrolase family 30 protein</fullName>
    </submittedName>
</protein>
<evidence type="ECO:0000313" key="8">
    <source>
        <dbReference type="Proteomes" id="UP001197974"/>
    </source>
</evidence>